<reference evidence="2" key="2">
    <citation type="submission" date="2020-11" db="EMBL/GenBank/DDBJ databases">
        <authorList>
            <consortium name="DOE Joint Genome Institute"/>
            <person name="Kuo A."/>
            <person name="Miyauchi S."/>
            <person name="Kiss E."/>
            <person name="Drula E."/>
            <person name="Kohler A."/>
            <person name="Sanchez-Garcia M."/>
            <person name="Andreopoulos B."/>
            <person name="Barry K.W."/>
            <person name="Bonito G."/>
            <person name="Buee M."/>
            <person name="Carver A."/>
            <person name="Chen C."/>
            <person name="Cichocki N."/>
            <person name="Clum A."/>
            <person name="Culley D."/>
            <person name="Crous P.W."/>
            <person name="Fauchery L."/>
            <person name="Girlanda M."/>
            <person name="Hayes R."/>
            <person name="Keri Z."/>
            <person name="Labutti K."/>
            <person name="Lipzen A."/>
            <person name="Lombard V."/>
            <person name="Magnuson J."/>
            <person name="Maillard F."/>
            <person name="Morin E."/>
            <person name="Murat C."/>
            <person name="Nolan M."/>
            <person name="Ohm R."/>
            <person name="Pangilinan J."/>
            <person name="Pereira M."/>
            <person name="Perotto S."/>
            <person name="Peter M."/>
            <person name="Riley R."/>
            <person name="Sitrit Y."/>
            <person name="Stielow B."/>
            <person name="Szollosi G."/>
            <person name="Zifcakova L."/>
            <person name="Stursova M."/>
            <person name="Spatafora J.W."/>
            <person name="Tedersoo L."/>
            <person name="Vaario L.-M."/>
            <person name="Yamada A."/>
            <person name="Yan M."/>
            <person name="Wang P."/>
            <person name="Xu J."/>
            <person name="Bruns T."/>
            <person name="Baldrian P."/>
            <person name="Vilgalys R."/>
            <person name="Henrissat B."/>
            <person name="Grigoriev I.V."/>
            <person name="Hibbett D."/>
            <person name="Nagy L.G."/>
            <person name="Martin F.M."/>
        </authorList>
    </citation>
    <scope>NUCLEOTIDE SEQUENCE</scope>
    <source>
        <strain evidence="2">UH-Tt-Lm1</strain>
    </source>
</reference>
<proteinExistence type="predicted"/>
<reference evidence="2" key="1">
    <citation type="journal article" date="2020" name="Nat. Commun.">
        <title>Large-scale genome sequencing of mycorrhizal fungi provides insights into the early evolution of symbiotic traits.</title>
        <authorList>
            <person name="Miyauchi S."/>
            <person name="Kiss E."/>
            <person name="Kuo A."/>
            <person name="Drula E."/>
            <person name="Kohler A."/>
            <person name="Sanchez-Garcia M."/>
            <person name="Morin E."/>
            <person name="Andreopoulos B."/>
            <person name="Barry K.W."/>
            <person name="Bonito G."/>
            <person name="Buee M."/>
            <person name="Carver A."/>
            <person name="Chen C."/>
            <person name="Cichocki N."/>
            <person name="Clum A."/>
            <person name="Culley D."/>
            <person name="Crous P.W."/>
            <person name="Fauchery L."/>
            <person name="Girlanda M."/>
            <person name="Hayes R.D."/>
            <person name="Keri Z."/>
            <person name="LaButti K."/>
            <person name="Lipzen A."/>
            <person name="Lombard V."/>
            <person name="Magnuson J."/>
            <person name="Maillard F."/>
            <person name="Murat C."/>
            <person name="Nolan M."/>
            <person name="Ohm R.A."/>
            <person name="Pangilinan J."/>
            <person name="Pereira M.F."/>
            <person name="Perotto S."/>
            <person name="Peter M."/>
            <person name="Pfister S."/>
            <person name="Riley R."/>
            <person name="Sitrit Y."/>
            <person name="Stielow J.B."/>
            <person name="Szollosi G."/>
            <person name="Zifcakova L."/>
            <person name="Stursova M."/>
            <person name="Spatafora J.W."/>
            <person name="Tedersoo L."/>
            <person name="Vaario L.M."/>
            <person name="Yamada A."/>
            <person name="Yan M."/>
            <person name="Wang P."/>
            <person name="Xu J."/>
            <person name="Bruns T."/>
            <person name="Baldrian P."/>
            <person name="Vilgalys R."/>
            <person name="Dunand C."/>
            <person name="Henrissat B."/>
            <person name="Grigoriev I.V."/>
            <person name="Hibbett D."/>
            <person name="Nagy L.G."/>
            <person name="Martin F.M."/>
        </authorList>
    </citation>
    <scope>NUCLEOTIDE SEQUENCE</scope>
    <source>
        <strain evidence="2">UH-Tt-Lm1</strain>
    </source>
</reference>
<dbReference type="AlphaFoldDB" id="A0A9P6H7C7"/>
<dbReference type="Proteomes" id="UP000736335">
    <property type="component" value="Unassembled WGS sequence"/>
</dbReference>
<feature type="region of interest" description="Disordered" evidence="1">
    <location>
        <begin position="58"/>
        <end position="79"/>
    </location>
</feature>
<organism evidence="2 3">
    <name type="scientific">Thelephora terrestris</name>
    <dbReference type="NCBI Taxonomy" id="56493"/>
    <lineage>
        <taxon>Eukaryota</taxon>
        <taxon>Fungi</taxon>
        <taxon>Dikarya</taxon>
        <taxon>Basidiomycota</taxon>
        <taxon>Agaricomycotina</taxon>
        <taxon>Agaricomycetes</taxon>
        <taxon>Thelephorales</taxon>
        <taxon>Thelephoraceae</taxon>
        <taxon>Thelephora</taxon>
    </lineage>
</organism>
<evidence type="ECO:0000313" key="3">
    <source>
        <dbReference type="Proteomes" id="UP000736335"/>
    </source>
</evidence>
<comment type="caution">
    <text evidence="2">The sequence shown here is derived from an EMBL/GenBank/DDBJ whole genome shotgun (WGS) entry which is preliminary data.</text>
</comment>
<sequence>MLKGGYRSFGTPWVPGKFVALLVGAVGIPVQQASSPGVGEGALRCSRMACIKRLDGKWSPGTQRHWPSIRKGSHDQSDEDLPGELVDLGDWKPVFWPGRMMSLYWHTDAKQSGYFHSLDVSFYTSARFVMSVSTGGRPCHTPMGRLAASSSLPPELKILLNELGSGFWQFEATRIAHMLSPDVTPPSDLVDVAYSRLKQDSSDWPQDAEDGSFHEPLLISLNDFLNASHRALDLSDPPIVERDERWCSGLRFMGLGNENCDVHGGDHGAVKREALGGISPRETGPGAELAIGVKLDEDWPAVVAQAARSAQTLFWARQHRKFGLVIGFRYTTLELRFLIVHRGGVTASKALSVVEEGGKKDILRIFLSMLMWRTEDDAGM</sequence>
<name>A0A9P6H7C7_9AGAM</name>
<dbReference type="OrthoDB" id="3182677at2759"/>
<dbReference type="EMBL" id="WIUZ02000015">
    <property type="protein sequence ID" value="KAF9780994.1"/>
    <property type="molecule type" value="Genomic_DNA"/>
</dbReference>
<evidence type="ECO:0000256" key="1">
    <source>
        <dbReference type="SAM" id="MobiDB-lite"/>
    </source>
</evidence>
<keyword evidence="3" id="KW-1185">Reference proteome</keyword>
<accession>A0A9P6H7C7</accession>
<protein>
    <submittedName>
        <fullName evidence="2">Uncharacterized protein</fullName>
    </submittedName>
</protein>
<evidence type="ECO:0000313" key="2">
    <source>
        <dbReference type="EMBL" id="KAF9780994.1"/>
    </source>
</evidence>
<gene>
    <name evidence="2" type="ORF">BJ322DRAFT_1112387</name>
</gene>